<dbReference type="Pfam" id="PF04168">
    <property type="entry name" value="Alpha-E"/>
    <property type="match status" value="1"/>
</dbReference>
<dbReference type="STRING" id="156889.Mmc1_0398"/>
<protein>
    <recommendedName>
        <fullName evidence="1">DUF403 domain-containing protein</fullName>
    </recommendedName>
</protein>
<evidence type="ECO:0000313" key="2">
    <source>
        <dbReference type="EMBL" id="ABK42924.1"/>
    </source>
</evidence>
<keyword evidence="3" id="KW-1185">Reference proteome</keyword>
<reference evidence="2 3" key="2">
    <citation type="journal article" date="2012" name="Int. J. Syst. Evol. Microbiol.">
        <title>Magnetococcus marinus gen. nov., sp. nov., a marine, magnetotactic bacterium that represents a novel lineage (Magnetococcaceae fam. nov.; Magnetococcales ord. nov.) at the base of the Alphaproteobacteria.</title>
        <authorList>
            <person name="Bazylinski D.A."/>
            <person name="Williams T.J."/>
            <person name="Lefevre C.T."/>
            <person name="Berg R.J."/>
            <person name="Zhang C.L."/>
            <person name="Bowser S.S."/>
            <person name="Dean A.J."/>
            <person name="Beveridge T.J."/>
        </authorList>
    </citation>
    <scope>NUCLEOTIDE SEQUENCE [LARGE SCALE GENOMIC DNA]</scope>
    <source>
        <strain evidence="3">ATCC BAA-1437 / JCM 17883 / MC-1</strain>
    </source>
</reference>
<reference evidence="3" key="1">
    <citation type="journal article" date="2009" name="Appl. Environ. Microbiol.">
        <title>Complete genome sequence of the chemolithoautotrophic marine magnetotactic coccus strain MC-1.</title>
        <authorList>
            <person name="Schubbe S."/>
            <person name="Williams T.J."/>
            <person name="Xie G."/>
            <person name="Kiss H.E."/>
            <person name="Brettin T.S."/>
            <person name="Martinez D."/>
            <person name="Ross C.A."/>
            <person name="Schuler D."/>
            <person name="Cox B.L."/>
            <person name="Nealson K.H."/>
            <person name="Bazylinski D.A."/>
        </authorList>
    </citation>
    <scope>NUCLEOTIDE SEQUENCE [LARGE SCALE GENOMIC DNA]</scope>
    <source>
        <strain evidence="3">ATCC BAA-1437 / JCM 17883 / MC-1</strain>
    </source>
</reference>
<dbReference type="EMBL" id="CP000471">
    <property type="protein sequence ID" value="ABK42924.1"/>
    <property type="molecule type" value="Genomic_DNA"/>
</dbReference>
<feature type="domain" description="DUF403" evidence="1">
    <location>
        <begin position="1"/>
        <end position="309"/>
    </location>
</feature>
<name>A0L4N1_MAGMM</name>
<dbReference type="InterPro" id="IPR051680">
    <property type="entry name" value="ATP-dep_Glu-Cys_Ligase-2"/>
</dbReference>
<dbReference type="OrthoDB" id="9803532at2"/>
<dbReference type="AlphaFoldDB" id="A0L4N1"/>
<dbReference type="InterPro" id="IPR007296">
    <property type="entry name" value="DUF403"/>
</dbReference>
<proteinExistence type="predicted"/>
<dbReference type="PANTHER" id="PTHR34595:SF7">
    <property type="entry name" value="SLL1039 PROTEIN"/>
    <property type="match status" value="1"/>
</dbReference>
<evidence type="ECO:0000259" key="1">
    <source>
        <dbReference type="Pfam" id="PF04168"/>
    </source>
</evidence>
<dbReference type="Proteomes" id="UP000002586">
    <property type="component" value="Chromosome"/>
</dbReference>
<accession>A0L4N1</accession>
<dbReference type="KEGG" id="mgm:Mmc1_0398"/>
<dbReference type="eggNOG" id="COG2307">
    <property type="taxonomic scope" value="Bacteria"/>
</dbReference>
<organism evidence="2 3">
    <name type="scientific">Magnetococcus marinus (strain ATCC BAA-1437 / JCM 17883 / MC-1)</name>
    <dbReference type="NCBI Taxonomy" id="156889"/>
    <lineage>
        <taxon>Bacteria</taxon>
        <taxon>Pseudomonadati</taxon>
        <taxon>Pseudomonadota</taxon>
        <taxon>Magnetococcia</taxon>
        <taxon>Magnetococcales</taxon>
        <taxon>Magnetococcaceae</taxon>
        <taxon>Magnetococcus</taxon>
    </lineage>
</organism>
<gene>
    <name evidence="2" type="ordered locus">Mmc1_0398</name>
</gene>
<dbReference type="HOGENOM" id="CLU_071567_1_0_5"/>
<dbReference type="PANTHER" id="PTHR34595">
    <property type="entry name" value="BLR5612 PROTEIN"/>
    <property type="match status" value="1"/>
</dbReference>
<evidence type="ECO:0000313" key="3">
    <source>
        <dbReference type="Proteomes" id="UP000002586"/>
    </source>
</evidence>
<sequence length="332" mass="37840">MLSRVAEHIYWLGRYMERAEDTARLIMATSGATLELMSVPGHQPVDWEQLLLIVGVLPNYNEHHHTYEEREIVHFLLASERNPCSIYNAMRMARENLRITRDAFPRETWSQINGLRRRVEHIPDFALYGSGRQDLLEGIIGSCLQMSGLLISTMSRDEAYQMFRLGQLLERADMTTRILDVQGAGVLGGDSDAELSMEHAVWTTVLRSLSGDQMYRKQVEPRVRGRQTLAFVLKDKQFPRAFYYCLNGVRDRLVKLGRAEAAQGILGELEKSLYLADLDTLAKQGLHEFLDGLQVQLGSLHEAVVDTYFRFRQEETPPAAPASQTQSQEQRA</sequence>
<dbReference type="RefSeq" id="WP_011712094.1">
    <property type="nucleotide sequence ID" value="NC_008576.1"/>
</dbReference>